<dbReference type="CDD" id="cd14789">
    <property type="entry name" value="Tiki"/>
    <property type="match status" value="1"/>
</dbReference>
<dbReference type="InterPro" id="IPR002816">
    <property type="entry name" value="TraB/PrgY/GumN_fam"/>
</dbReference>
<dbReference type="PANTHER" id="PTHR40590:SF1">
    <property type="entry name" value="CYTOPLASMIC PROTEIN"/>
    <property type="match status" value="1"/>
</dbReference>
<evidence type="ECO:0000313" key="2">
    <source>
        <dbReference type="EMBL" id="RRH69227.1"/>
    </source>
</evidence>
<sequence length="368" mass="40522">MKIGSQSLATCQHPRVTKFGWTARLALASFARDKKGRQMGKFSGISGFFAALLTAAAAQAACEGRDLIAAMPPQERAALEAKADSQPFAQGNLWQAERGPERIILAGTYHLPDPRHEAMLARLTPLLPGVSQLLVEATPEEEARLQEEIAKRPDFMVITDGPRLSEQLTEAEWEKLSHEAQLRGIPAFMADRFRPWYMAVLLGVPPCAMGDLKEGARGLDHQIMALAAERDIPLRALEGYDTLFSIFGELSSEDETDMVRASLLTAERPEDMTVTLANAYFAQESRLVWEFTRALSAGLPGMTPKELDRQFGLMEEVLMTKRNERWIPVLLAAAKEGPLLAAFGALHLSGEKGVLKLLEGEGFEVRPL</sequence>
<comment type="caution">
    <text evidence="2">The sequence shown here is derived from an EMBL/GenBank/DDBJ whole genome shotgun (WGS) entry which is preliminary data.</text>
</comment>
<reference evidence="2 3" key="1">
    <citation type="submission" date="2018-11" db="EMBL/GenBank/DDBJ databases">
        <title>Gemmobacter sp. nov., YIM 102744-1 draft genome.</title>
        <authorList>
            <person name="Li G."/>
            <person name="Jiang Y."/>
        </authorList>
    </citation>
    <scope>NUCLEOTIDE SEQUENCE [LARGE SCALE GENOMIC DNA]</scope>
    <source>
        <strain evidence="2 3">YIM 102744-1</strain>
    </source>
</reference>
<organism evidence="2 3">
    <name type="scientific">Falsigemmobacter faecalis</name>
    <dbReference type="NCBI Taxonomy" id="2488730"/>
    <lineage>
        <taxon>Bacteria</taxon>
        <taxon>Pseudomonadati</taxon>
        <taxon>Pseudomonadota</taxon>
        <taxon>Alphaproteobacteria</taxon>
        <taxon>Rhodobacterales</taxon>
        <taxon>Paracoccaceae</taxon>
        <taxon>Falsigemmobacter</taxon>
    </lineage>
</organism>
<dbReference type="AlphaFoldDB" id="A0A3P3D479"/>
<evidence type="ECO:0000313" key="3">
    <source>
        <dbReference type="Proteomes" id="UP000282125"/>
    </source>
</evidence>
<keyword evidence="1" id="KW-0812">Transmembrane</keyword>
<feature type="transmembrane region" description="Helical" evidence="1">
    <location>
        <begin position="42"/>
        <end position="61"/>
    </location>
</feature>
<protein>
    <submittedName>
        <fullName evidence="2">TraB/GumN family protein</fullName>
    </submittedName>
</protein>
<dbReference type="Pfam" id="PF01963">
    <property type="entry name" value="TraB_PrgY_gumN"/>
    <property type="match status" value="1"/>
</dbReference>
<accession>A0A3P3D479</accession>
<gene>
    <name evidence="2" type="ORF">EG244_18710</name>
</gene>
<name>A0A3P3D479_9RHOB</name>
<proteinExistence type="predicted"/>
<keyword evidence="1" id="KW-0472">Membrane</keyword>
<dbReference type="PANTHER" id="PTHR40590">
    <property type="entry name" value="CYTOPLASMIC PROTEIN-RELATED"/>
    <property type="match status" value="1"/>
</dbReference>
<dbReference type="EMBL" id="RRAZ01000047">
    <property type="protein sequence ID" value="RRH69227.1"/>
    <property type="molecule type" value="Genomic_DNA"/>
</dbReference>
<dbReference type="InterPro" id="IPR047111">
    <property type="entry name" value="YbaP-like"/>
</dbReference>
<keyword evidence="1" id="KW-1133">Transmembrane helix</keyword>
<dbReference type="Proteomes" id="UP000282125">
    <property type="component" value="Unassembled WGS sequence"/>
</dbReference>
<keyword evidence="3" id="KW-1185">Reference proteome</keyword>
<evidence type="ECO:0000256" key="1">
    <source>
        <dbReference type="SAM" id="Phobius"/>
    </source>
</evidence>